<evidence type="ECO:0000313" key="3">
    <source>
        <dbReference type="Proteomes" id="UP000253688"/>
    </source>
</evidence>
<dbReference type="STRING" id="40215.BVL33_12700"/>
<feature type="signal peptide" evidence="1">
    <location>
        <begin position="1"/>
        <end position="35"/>
    </location>
</feature>
<accession>A0A365PI36</accession>
<evidence type="ECO:0000256" key="1">
    <source>
        <dbReference type="SAM" id="SignalP"/>
    </source>
</evidence>
<keyword evidence="1" id="KW-0732">Signal</keyword>
<proteinExistence type="predicted"/>
<dbReference type="Proteomes" id="UP000253688">
    <property type="component" value="Unassembled WGS sequence"/>
</dbReference>
<evidence type="ECO:0000313" key="2">
    <source>
        <dbReference type="EMBL" id="RBA46979.1"/>
    </source>
</evidence>
<gene>
    <name evidence="2" type="ORF">DC346_09700</name>
</gene>
<sequence length="416" mass="46440">MDRLIQKNKCRMSIKSILISGMLVSSFAMMSPTYAAPEGKLDLTLSTHSQNKVKKLLNDPKTWQQIPKQVTLCVYSPNGEHSEAFEQATSYITEIPRMVNVAKQFGVNMKVARPSHLQFKLDFDYPKLKKTASTLVNLKVYTNEAVLTEDFRSKRCDGAGISNLRAKQFNKFVGSIDAIGALQTYKQLSAVIQVLANPKFDEKMVNKDYEVVGVVPLGAAYIMVNDRNINTLAKAAGKKIAVFQFDETQKKLVQNVGAQPISVDLVSVGGKFNNKEVDIMAGPAILFEPLELHKGMSDKSGKVVGGIIKFPVIQVTGTLIMHRNKFPAGMGSIAREVISKQLNPAFEFVDKLEAKIPSKYWLTLNESDKPGYVRLMREARIQMTKEGYYDPDMMKLLKQVRCSQAPSHYECALNDE</sequence>
<dbReference type="InterPro" id="IPR038404">
    <property type="entry name" value="TRAP_DctP_sf"/>
</dbReference>
<organism evidence="2 3">
    <name type="scientific">Acinetobacter junii</name>
    <dbReference type="NCBI Taxonomy" id="40215"/>
    <lineage>
        <taxon>Bacteria</taxon>
        <taxon>Pseudomonadati</taxon>
        <taxon>Pseudomonadota</taxon>
        <taxon>Gammaproteobacteria</taxon>
        <taxon>Moraxellales</taxon>
        <taxon>Moraxellaceae</taxon>
        <taxon>Acinetobacter</taxon>
    </lineage>
</organism>
<protein>
    <submittedName>
        <fullName evidence="2">RND transporter</fullName>
    </submittedName>
</protein>
<dbReference type="Gene3D" id="3.40.190.170">
    <property type="entry name" value="Bacterial extracellular solute-binding protein, family 7"/>
    <property type="match status" value="1"/>
</dbReference>
<comment type="caution">
    <text evidence="2">The sequence shown here is derived from an EMBL/GenBank/DDBJ whole genome shotgun (WGS) entry which is preliminary data.</text>
</comment>
<reference evidence="2 3" key="1">
    <citation type="submission" date="2018-04" db="EMBL/GenBank/DDBJ databases">
        <title>Acinetobacter junii Genome sequencing and assembly.</title>
        <authorList>
            <person name="Su J."/>
            <person name="Rensing C."/>
            <person name="Mazhar H.S."/>
        </authorList>
    </citation>
    <scope>NUCLEOTIDE SEQUENCE [LARGE SCALE GENOMIC DNA]</scope>
    <source>
        <strain evidence="2 3">SC22</strain>
    </source>
</reference>
<feature type="chain" id="PRO_5016966432" evidence="1">
    <location>
        <begin position="36"/>
        <end position="416"/>
    </location>
</feature>
<dbReference type="Pfam" id="PF19582">
    <property type="entry name" value="AdeT1_2"/>
    <property type="match status" value="1"/>
</dbReference>
<name>A0A365PI36_ACIJU</name>
<dbReference type="EMBL" id="QEWH01000053">
    <property type="protein sequence ID" value="RBA46979.1"/>
    <property type="molecule type" value="Genomic_DNA"/>
</dbReference>
<dbReference type="AlphaFoldDB" id="A0A365PI36"/>
<dbReference type="InterPro" id="IPR045758">
    <property type="entry name" value="AdeT1/2"/>
</dbReference>